<evidence type="ECO:0000256" key="4">
    <source>
        <dbReference type="ARBA" id="ARBA00022989"/>
    </source>
</evidence>
<evidence type="ECO:0000256" key="1">
    <source>
        <dbReference type="ARBA" id="ARBA00004651"/>
    </source>
</evidence>
<keyword evidence="3 6" id="KW-0812">Transmembrane</keyword>
<dbReference type="InterPro" id="IPR024320">
    <property type="entry name" value="LPG_synthase_C"/>
</dbReference>
<protein>
    <submittedName>
        <fullName evidence="8">DUF2156 domain-containing protein</fullName>
    </submittedName>
</protein>
<keyword evidence="4 6" id="KW-1133">Transmembrane helix</keyword>
<evidence type="ECO:0000259" key="7">
    <source>
        <dbReference type="Pfam" id="PF09924"/>
    </source>
</evidence>
<accession>A0ABX6C268</accession>
<dbReference type="SUPFAM" id="SSF55729">
    <property type="entry name" value="Acyl-CoA N-acyltransferases (Nat)"/>
    <property type="match status" value="1"/>
</dbReference>
<gene>
    <name evidence="8" type="ORF">Tbon_08710</name>
</gene>
<organism evidence="8 9">
    <name type="scientific">Tepidiforma bonchosmolovskayae</name>
    <dbReference type="NCBI Taxonomy" id="2601677"/>
    <lineage>
        <taxon>Bacteria</taxon>
        <taxon>Bacillati</taxon>
        <taxon>Chloroflexota</taxon>
        <taxon>Tepidiformia</taxon>
        <taxon>Tepidiformales</taxon>
        <taxon>Tepidiformaceae</taxon>
        <taxon>Tepidiforma</taxon>
    </lineage>
</organism>
<dbReference type="PANTHER" id="PTHR34697">
    <property type="entry name" value="PHOSPHATIDYLGLYCEROL LYSYLTRANSFERASE"/>
    <property type="match status" value="1"/>
</dbReference>
<dbReference type="Proteomes" id="UP000326331">
    <property type="component" value="Chromosome"/>
</dbReference>
<name>A0ABX6C268_9CHLR</name>
<feature type="transmembrane region" description="Helical" evidence="6">
    <location>
        <begin position="133"/>
        <end position="155"/>
    </location>
</feature>
<evidence type="ECO:0000313" key="8">
    <source>
        <dbReference type="EMBL" id="QFG03376.1"/>
    </source>
</evidence>
<dbReference type="PANTHER" id="PTHR34697:SF2">
    <property type="entry name" value="PHOSPHATIDYLGLYCEROL LYSYLTRANSFERASE"/>
    <property type="match status" value="1"/>
</dbReference>
<reference evidence="8 9" key="1">
    <citation type="submission" date="2019-08" db="EMBL/GenBank/DDBJ databases">
        <authorList>
            <person name="Toschakov S.V."/>
        </authorList>
    </citation>
    <scope>NUCLEOTIDE SEQUENCE [LARGE SCALE GENOMIC DNA]</scope>
    <source>
        <strain evidence="8 9">3753O</strain>
    </source>
</reference>
<evidence type="ECO:0000256" key="3">
    <source>
        <dbReference type="ARBA" id="ARBA00022692"/>
    </source>
</evidence>
<comment type="subcellular location">
    <subcellularLocation>
        <location evidence="1">Cell membrane</location>
        <topology evidence="1">Multi-pass membrane protein</topology>
    </subcellularLocation>
</comment>
<reference evidence="8 9" key="2">
    <citation type="submission" date="2019-10" db="EMBL/GenBank/DDBJ databases">
        <title>Thermopilla bonchosmolovskayae gen. nov., sp. nov., a moderately thermophilic Chloroflexi bacterium from a Chukotka hot spring (Arctic, Russia), representing a novel classis Thermopillaia, which include previously uncultivated lineage OLB14.</title>
        <authorList>
            <person name="Kochetkova T.V."/>
            <person name="Zayulina K.S."/>
            <person name="Zhigarkov V.S."/>
            <person name="Minaev N.V."/>
            <person name="Novikov A."/>
            <person name="Toshchakov S.V."/>
            <person name="Elcheninov A.G."/>
            <person name="Kublanov I.V."/>
        </authorList>
    </citation>
    <scope>NUCLEOTIDE SEQUENCE [LARGE SCALE GENOMIC DNA]</scope>
    <source>
        <strain evidence="8 9">3753O</strain>
    </source>
</reference>
<dbReference type="Pfam" id="PF09924">
    <property type="entry name" value="LPG_synthase_C"/>
    <property type="match status" value="1"/>
</dbReference>
<evidence type="ECO:0000313" key="9">
    <source>
        <dbReference type="Proteomes" id="UP000326331"/>
    </source>
</evidence>
<feature type="transmembrane region" description="Helical" evidence="6">
    <location>
        <begin position="45"/>
        <end position="66"/>
    </location>
</feature>
<evidence type="ECO:0000256" key="5">
    <source>
        <dbReference type="ARBA" id="ARBA00023136"/>
    </source>
</evidence>
<sequence length="564" mass="62735">MSQARLPGAWKRRTAAAVVLANGLLGFALVLLHRPIIEIGPLHRAFPVSAVITARFLLVLASLAQVSTVSGLLRGKRQAWVVATVAALAALACFQVKRADVLGLVSAGATAGLLLAWAPAFPARSDPAMARRGVAWLVLGTLGAMAYGLAGLWLLDRHFRGSESWRAMVEDTVRLVLIIPEANAEPVGRHGRWFLDSVRVLMGATIAVGSWHLLSPVRYRLAEERRELERVRTILERWGTTSLAYFHLMPDKSHFMANEGDAFIGYRVERHVAVALGGPIGEPAACEAVAREFIEYCDLNGWGFCFHQSTPEDVALLQRLGLKALKIGEEAVVNLETFSLAGKSFKHIRNVTNRLQREGYTVEELPQPIDARTIAELREVSDGWLAEGHHRERQFTLGWFDEGYLRATRVLAVRAPSGRIEAFVNLLPPFASRVGNFDLMRRRPDAPDGVMDYLFVQMAERFREEGMTGMSLGFAPLANVDESGVKGRVLRWLYEYGGRAFNFRGLRAFKEKWDPAWESRYLIYRSEADLPAIALAVALVGERRSPLRWPWQRGGPDMPEPLEG</sequence>
<keyword evidence="2" id="KW-1003">Cell membrane</keyword>
<feature type="transmembrane region" description="Helical" evidence="6">
    <location>
        <begin position="15"/>
        <end position="33"/>
    </location>
</feature>
<feature type="transmembrane region" description="Helical" evidence="6">
    <location>
        <begin position="78"/>
        <end position="94"/>
    </location>
</feature>
<keyword evidence="9" id="KW-1185">Reference proteome</keyword>
<feature type="transmembrane region" description="Helical" evidence="6">
    <location>
        <begin position="101"/>
        <end position="121"/>
    </location>
</feature>
<evidence type="ECO:0000256" key="2">
    <source>
        <dbReference type="ARBA" id="ARBA00022475"/>
    </source>
</evidence>
<feature type="domain" description="Phosphatidylglycerol lysyltransferase C-terminal" evidence="7">
    <location>
        <begin position="232"/>
        <end position="524"/>
    </location>
</feature>
<dbReference type="InterPro" id="IPR051211">
    <property type="entry name" value="PG_lysyltransferase"/>
</dbReference>
<dbReference type="RefSeq" id="WP_158067339.1">
    <property type="nucleotide sequence ID" value="NZ_CP042829.1"/>
</dbReference>
<evidence type="ECO:0000256" key="6">
    <source>
        <dbReference type="SAM" id="Phobius"/>
    </source>
</evidence>
<dbReference type="InterPro" id="IPR016181">
    <property type="entry name" value="Acyl_CoA_acyltransferase"/>
</dbReference>
<dbReference type="EMBL" id="CP042829">
    <property type="protein sequence ID" value="QFG03376.1"/>
    <property type="molecule type" value="Genomic_DNA"/>
</dbReference>
<proteinExistence type="predicted"/>
<keyword evidence="5 6" id="KW-0472">Membrane</keyword>